<dbReference type="Pfam" id="PF25231">
    <property type="entry name" value="DUF7847"/>
    <property type="match status" value="1"/>
</dbReference>
<feature type="transmembrane region" description="Helical" evidence="1">
    <location>
        <begin position="223"/>
        <end position="240"/>
    </location>
</feature>
<gene>
    <name evidence="3" type="ORF">MPEBLZ_00627</name>
</gene>
<reference evidence="3 4" key="1">
    <citation type="submission" date="2015-09" db="EMBL/GenBank/DDBJ databases">
        <title>A metagenomics-based metabolic model of nitrate-dependent anaerobic oxidation of methane by Methanoperedens-like archaea.</title>
        <authorList>
            <person name="Arshad A."/>
            <person name="Speth D.R."/>
            <person name="De Graaf R.M."/>
            <person name="Op Den Camp H.J."/>
            <person name="Jetten M.S."/>
            <person name="Welte C.U."/>
        </authorList>
    </citation>
    <scope>NUCLEOTIDE SEQUENCE [LARGE SCALE GENOMIC DNA]</scope>
</reference>
<evidence type="ECO:0000313" key="4">
    <source>
        <dbReference type="Proteomes" id="UP000050360"/>
    </source>
</evidence>
<organism evidence="3 4">
    <name type="scientific">Candidatus Methanoperedens nitratireducens</name>
    <dbReference type="NCBI Taxonomy" id="1392998"/>
    <lineage>
        <taxon>Archaea</taxon>
        <taxon>Methanobacteriati</taxon>
        <taxon>Methanobacteriota</taxon>
        <taxon>Stenosarchaea group</taxon>
        <taxon>Methanomicrobia</taxon>
        <taxon>Methanosarcinales</taxon>
        <taxon>ANME-2 cluster</taxon>
        <taxon>Candidatus Methanoperedentaceae</taxon>
        <taxon>Candidatus Methanoperedens</taxon>
    </lineage>
</organism>
<keyword evidence="1" id="KW-0812">Transmembrane</keyword>
<dbReference type="AlphaFoldDB" id="A0A0P8A928"/>
<name>A0A0P8A928_9EURY</name>
<evidence type="ECO:0000259" key="2">
    <source>
        <dbReference type="Pfam" id="PF25231"/>
    </source>
</evidence>
<feature type="domain" description="DUF7847" evidence="2">
    <location>
        <begin position="56"/>
        <end position="241"/>
    </location>
</feature>
<feature type="transmembrane region" description="Helical" evidence="1">
    <location>
        <begin position="128"/>
        <end position="150"/>
    </location>
</feature>
<feature type="transmembrane region" description="Helical" evidence="1">
    <location>
        <begin position="170"/>
        <end position="194"/>
    </location>
</feature>
<feature type="transmembrane region" description="Helical" evidence="1">
    <location>
        <begin position="80"/>
        <end position="107"/>
    </location>
</feature>
<proteinExistence type="predicted"/>
<evidence type="ECO:0000313" key="3">
    <source>
        <dbReference type="EMBL" id="KPQ44787.1"/>
    </source>
</evidence>
<comment type="caution">
    <text evidence="3">The sequence shown here is derived from an EMBL/GenBank/DDBJ whole genome shotgun (WGS) entry which is preliminary data.</text>
</comment>
<feature type="transmembrane region" description="Helical" evidence="1">
    <location>
        <begin position="26"/>
        <end position="49"/>
    </location>
</feature>
<accession>A0A0P8A928</accession>
<keyword evidence="1" id="KW-1133">Transmembrane helix</keyword>
<feature type="non-terminal residue" evidence="3">
    <location>
        <position position="267"/>
    </location>
</feature>
<sequence length="267" mass="29058">MVEDIGKIISNGFETYTKNLNICIPFILNFFISILLVVLLASFGFAGIFGSSLSNIGNTKSPEEVVSILLPLIGQNIMEIAIIGLIIVLSVLFIQAYFISGAIGMAIQATESGKSNLSAMMDSGKKNLVNMFLAELLFSLLSLVGIIFIVPGAMNIDISKMLTSENMGAFALLAGGFLLWILYLIILSILLAVFRFALVADNLGPLESLATGLSFFKKNKGEVFLLFVFILVITLVFIIIDQIMGQIPIILMIWPYISFLISLIIIS</sequence>
<dbReference type="Proteomes" id="UP000050360">
    <property type="component" value="Unassembled WGS sequence"/>
</dbReference>
<dbReference type="InterPro" id="IPR057169">
    <property type="entry name" value="DUF7847"/>
</dbReference>
<keyword evidence="1" id="KW-0472">Membrane</keyword>
<evidence type="ECO:0000256" key="1">
    <source>
        <dbReference type="SAM" id="Phobius"/>
    </source>
</evidence>
<feature type="transmembrane region" description="Helical" evidence="1">
    <location>
        <begin position="246"/>
        <end position="266"/>
    </location>
</feature>
<dbReference type="EMBL" id="LKCM01000056">
    <property type="protein sequence ID" value="KPQ44787.1"/>
    <property type="molecule type" value="Genomic_DNA"/>
</dbReference>
<protein>
    <recommendedName>
        <fullName evidence="2">DUF7847 domain-containing protein</fullName>
    </recommendedName>
</protein>